<dbReference type="Pfam" id="PF02793">
    <property type="entry name" value="HRM"/>
    <property type="match status" value="1"/>
</dbReference>
<reference evidence="16" key="2">
    <citation type="submission" date="2025-09" db="UniProtKB">
        <authorList>
            <consortium name="Ensembl"/>
        </authorList>
    </citation>
    <scope>IDENTIFICATION</scope>
</reference>
<evidence type="ECO:0000256" key="1">
    <source>
        <dbReference type="ARBA" id="ARBA00004651"/>
    </source>
</evidence>
<reference evidence="16" key="1">
    <citation type="submission" date="2025-08" db="UniProtKB">
        <authorList>
            <consortium name="Ensembl"/>
        </authorList>
    </citation>
    <scope>IDENTIFICATION</scope>
</reference>
<keyword evidence="4 13" id="KW-0812">Transmembrane</keyword>
<evidence type="ECO:0000259" key="15">
    <source>
        <dbReference type="PROSITE" id="PS50261"/>
    </source>
</evidence>
<keyword evidence="10" id="KW-0675">Receptor</keyword>
<keyword evidence="7" id="KW-0297">G-protein coupled receptor</keyword>
<dbReference type="Proteomes" id="UP000694404">
    <property type="component" value="Unplaced"/>
</dbReference>
<dbReference type="AlphaFoldDB" id="A0A8C0GP60"/>
<dbReference type="InterPro" id="IPR017983">
    <property type="entry name" value="GPCR_2_secretin-like_CS"/>
</dbReference>
<evidence type="ECO:0000256" key="2">
    <source>
        <dbReference type="ARBA" id="ARBA00005314"/>
    </source>
</evidence>
<evidence type="ECO:0000256" key="8">
    <source>
        <dbReference type="ARBA" id="ARBA00023136"/>
    </source>
</evidence>
<dbReference type="InterPro" id="IPR017981">
    <property type="entry name" value="GPCR_2-like_7TM"/>
</dbReference>
<dbReference type="InterPro" id="IPR000832">
    <property type="entry name" value="GPCR_2_secretin-like"/>
</dbReference>
<name>A0A8C0GP60_CHEAB</name>
<evidence type="ECO:0000256" key="7">
    <source>
        <dbReference type="ARBA" id="ARBA00023040"/>
    </source>
</evidence>
<dbReference type="InterPro" id="IPR036445">
    <property type="entry name" value="GPCR_2_extracell_dom_sf"/>
</dbReference>
<dbReference type="PRINTS" id="PR00249">
    <property type="entry name" value="GPCRSECRETIN"/>
</dbReference>
<evidence type="ECO:0000256" key="4">
    <source>
        <dbReference type="ARBA" id="ARBA00022692"/>
    </source>
</evidence>
<dbReference type="PRINTS" id="PR01154">
    <property type="entry name" value="VIP1RECEPTOR"/>
</dbReference>
<keyword evidence="8 13" id="KW-0472">Membrane</keyword>
<dbReference type="Pfam" id="PF00002">
    <property type="entry name" value="7tm_2"/>
    <property type="match status" value="1"/>
</dbReference>
<evidence type="ECO:0000313" key="17">
    <source>
        <dbReference type="Proteomes" id="UP000694404"/>
    </source>
</evidence>
<comment type="similarity">
    <text evidence="2">Belongs to the G-protein coupled receptor 2 family.</text>
</comment>
<keyword evidence="6 13" id="KW-1133">Transmembrane helix</keyword>
<dbReference type="Gene3D" id="4.10.1240.10">
    <property type="entry name" value="GPCR, family 2, extracellular hormone receptor domain"/>
    <property type="match status" value="1"/>
</dbReference>
<dbReference type="InterPro" id="IPR001571">
    <property type="entry name" value="GPCR_2_VIP_rcpt"/>
</dbReference>
<proteinExistence type="inferred from homology"/>
<dbReference type="InterPro" id="IPR001771">
    <property type="entry name" value="GPCR_2_VIP_rcpt_1"/>
</dbReference>
<dbReference type="SMART" id="SM00008">
    <property type="entry name" value="HormR"/>
    <property type="match status" value="1"/>
</dbReference>
<dbReference type="PROSITE" id="PS50227">
    <property type="entry name" value="G_PROTEIN_RECEP_F2_3"/>
    <property type="match status" value="1"/>
</dbReference>
<sequence length="247" mass="27111">DAGVLVPLPPSIHESCPAQGFSVYFPYSTDRAVSECCNMVISFSSLSEGCGRMWDNITCWPSAAVGEVVVMPCPKYFIFFSSSLGNVTRNCTSQGWADMSPATYAAACGYDTNSTPVDETTFYGTVKTGYTIGHSLSLIALTAAMIILCLFRKLHCTRNYIHMHLFMSFIMRAIAVFIKDVILFESGDGVFSEHVEHNSSCCTGLPLPVANSASILPPLLVQPPARKFIHTYPPHLHRLKTSFQTFL</sequence>
<feature type="transmembrane region" description="Helical" evidence="13">
    <location>
        <begin position="132"/>
        <end position="151"/>
    </location>
</feature>
<dbReference type="GeneTree" id="ENSGT00940000156402"/>
<keyword evidence="17" id="KW-1185">Reference proteome</keyword>
<evidence type="ECO:0000256" key="10">
    <source>
        <dbReference type="ARBA" id="ARBA00023170"/>
    </source>
</evidence>
<keyword evidence="12" id="KW-0807">Transducer</keyword>
<dbReference type="InterPro" id="IPR001879">
    <property type="entry name" value="GPCR_2_extracellular_dom"/>
</dbReference>
<evidence type="ECO:0000256" key="9">
    <source>
        <dbReference type="ARBA" id="ARBA00023157"/>
    </source>
</evidence>
<dbReference type="GO" id="GO:0017046">
    <property type="term" value="F:peptide hormone binding"/>
    <property type="evidence" value="ECO:0007669"/>
    <property type="project" value="TreeGrafter"/>
</dbReference>
<comment type="subcellular location">
    <subcellularLocation>
        <location evidence="1">Cell membrane</location>
        <topology evidence="1">Multi-pass membrane protein</topology>
    </subcellularLocation>
</comment>
<accession>A0A8C0GP60</accession>
<dbReference type="PANTHER" id="PTHR45620">
    <property type="entry name" value="PDF RECEPTOR-LIKE PROTEIN-RELATED"/>
    <property type="match status" value="1"/>
</dbReference>
<evidence type="ECO:0000259" key="14">
    <source>
        <dbReference type="PROSITE" id="PS50227"/>
    </source>
</evidence>
<keyword evidence="11" id="KW-0325">Glycoprotein</keyword>
<feature type="transmembrane region" description="Helical" evidence="13">
    <location>
        <begin position="163"/>
        <end position="184"/>
    </location>
</feature>
<evidence type="ECO:0000256" key="11">
    <source>
        <dbReference type="ARBA" id="ARBA00023180"/>
    </source>
</evidence>
<dbReference type="PRINTS" id="PR00491">
    <property type="entry name" value="VASOACTVEIPR"/>
</dbReference>
<evidence type="ECO:0000256" key="3">
    <source>
        <dbReference type="ARBA" id="ARBA00022475"/>
    </source>
</evidence>
<dbReference type="GO" id="GO:0004999">
    <property type="term" value="F:vasoactive intestinal polypeptide receptor activity"/>
    <property type="evidence" value="ECO:0007669"/>
    <property type="project" value="InterPro"/>
</dbReference>
<dbReference type="SUPFAM" id="SSF111418">
    <property type="entry name" value="Hormone receptor domain"/>
    <property type="match status" value="1"/>
</dbReference>
<dbReference type="GO" id="GO:0007188">
    <property type="term" value="P:adenylate cyclase-modulating G protein-coupled receptor signaling pathway"/>
    <property type="evidence" value="ECO:0007669"/>
    <property type="project" value="TreeGrafter"/>
</dbReference>
<feature type="domain" description="G-protein coupled receptors family 2 profile 1" evidence="14">
    <location>
        <begin position="35"/>
        <end position="112"/>
    </location>
</feature>
<dbReference type="PANTHER" id="PTHR45620:SF24">
    <property type="entry name" value="VASOACTIVE INTESTINAL POLYPEPTIDE RECEPTOR 1"/>
    <property type="match status" value="1"/>
</dbReference>
<evidence type="ECO:0000313" key="16">
    <source>
        <dbReference type="Ensembl" id="ENSCABP00000011391.1"/>
    </source>
</evidence>
<dbReference type="GO" id="GO:0005886">
    <property type="term" value="C:plasma membrane"/>
    <property type="evidence" value="ECO:0007669"/>
    <property type="project" value="UniProtKB-SubCell"/>
</dbReference>
<dbReference type="GO" id="GO:0007166">
    <property type="term" value="P:cell surface receptor signaling pathway"/>
    <property type="evidence" value="ECO:0007669"/>
    <property type="project" value="InterPro"/>
</dbReference>
<evidence type="ECO:0000256" key="6">
    <source>
        <dbReference type="ARBA" id="ARBA00022989"/>
    </source>
</evidence>
<dbReference type="PROSITE" id="PS00649">
    <property type="entry name" value="G_PROTEIN_RECEP_F2_1"/>
    <property type="match status" value="1"/>
</dbReference>
<dbReference type="PROSITE" id="PS50261">
    <property type="entry name" value="G_PROTEIN_RECEP_F2_4"/>
    <property type="match status" value="1"/>
</dbReference>
<evidence type="ECO:0000256" key="13">
    <source>
        <dbReference type="SAM" id="Phobius"/>
    </source>
</evidence>
<protein>
    <submittedName>
        <fullName evidence="16">Vasoactive intestinal peptide receptor 1</fullName>
    </submittedName>
</protein>
<keyword evidence="9" id="KW-1015">Disulfide bond</keyword>
<organism evidence="16 17">
    <name type="scientific">Chelonoidis abingdonii</name>
    <name type="common">Abingdon island giant tortoise</name>
    <name type="synonym">Testudo abingdonii</name>
    <dbReference type="NCBI Taxonomy" id="106734"/>
    <lineage>
        <taxon>Eukaryota</taxon>
        <taxon>Metazoa</taxon>
        <taxon>Chordata</taxon>
        <taxon>Craniata</taxon>
        <taxon>Vertebrata</taxon>
        <taxon>Euteleostomi</taxon>
        <taxon>Archelosauria</taxon>
        <taxon>Testudinata</taxon>
        <taxon>Testudines</taxon>
        <taxon>Cryptodira</taxon>
        <taxon>Durocryptodira</taxon>
        <taxon>Testudinoidea</taxon>
        <taxon>Testudinidae</taxon>
        <taxon>Chelonoidis</taxon>
    </lineage>
</organism>
<dbReference type="Gene3D" id="1.20.1070.10">
    <property type="entry name" value="Rhodopsin 7-helix transmembrane proteins"/>
    <property type="match status" value="1"/>
</dbReference>
<gene>
    <name evidence="16" type="primary">VIPR1</name>
</gene>
<dbReference type="Ensembl" id="ENSCABT00000012463.1">
    <property type="protein sequence ID" value="ENSCABP00000011391.1"/>
    <property type="gene ID" value="ENSCABG00000008445.1"/>
</dbReference>
<evidence type="ECO:0000256" key="5">
    <source>
        <dbReference type="ARBA" id="ARBA00022729"/>
    </source>
</evidence>
<dbReference type="InterPro" id="IPR050332">
    <property type="entry name" value="GPCR_2"/>
</dbReference>
<dbReference type="GO" id="GO:0008528">
    <property type="term" value="F:G protein-coupled peptide receptor activity"/>
    <property type="evidence" value="ECO:0007669"/>
    <property type="project" value="TreeGrafter"/>
</dbReference>
<keyword evidence="5" id="KW-0732">Signal</keyword>
<feature type="domain" description="G-protein coupled receptors family 2 profile 2" evidence="15">
    <location>
        <begin position="126"/>
        <end position="201"/>
    </location>
</feature>
<evidence type="ECO:0000256" key="12">
    <source>
        <dbReference type="ARBA" id="ARBA00023224"/>
    </source>
</evidence>
<keyword evidence="3" id="KW-1003">Cell membrane</keyword>